<keyword evidence="4" id="KW-0804">Transcription</keyword>
<dbReference type="InterPro" id="IPR005650">
    <property type="entry name" value="BlaI_family"/>
</dbReference>
<organism evidence="5 6">
    <name type="scientific">Fundicoccus ignavus</name>
    <dbReference type="NCBI Taxonomy" id="2664442"/>
    <lineage>
        <taxon>Bacteria</taxon>
        <taxon>Bacillati</taxon>
        <taxon>Bacillota</taxon>
        <taxon>Bacilli</taxon>
        <taxon>Lactobacillales</taxon>
        <taxon>Aerococcaceae</taxon>
        <taxon>Fundicoccus</taxon>
    </lineage>
</organism>
<evidence type="ECO:0000313" key="5">
    <source>
        <dbReference type="EMBL" id="MRJ47136.1"/>
    </source>
</evidence>
<dbReference type="GO" id="GO:0003677">
    <property type="term" value="F:DNA binding"/>
    <property type="evidence" value="ECO:0007669"/>
    <property type="project" value="UniProtKB-KW"/>
</dbReference>
<accession>A0A844C7S4</accession>
<dbReference type="Pfam" id="PF03965">
    <property type="entry name" value="Penicillinase_R"/>
    <property type="match status" value="1"/>
</dbReference>
<keyword evidence="3" id="KW-0238">DNA-binding</keyword>
<dbReference type="RefSeq" id="WP_153832214.1">
    <property type="nucleotide sequence ID" value="NZ_WJQT01000006.1"/>
</dbReference>
<evidence type="ECO:0000256" key="4">
    <source>
        <dbReference type="ARBA" id="ARBA00023163"/>
    </source>
</evidence>
<name>A0A844C7S4_9LACT</name>
<dbReference type="SUPFAM" id="SSF46785">
    <property type="entry name" value="Winged helix' DNA-binding domain"/>
    <property type="match status" value="1"/>
</dbReference>
<reference evidence="5 6" key="1">
    <citation type="submission" date="2019-11" db="EMBL/GenBank/DDBJ databases">
        <title>Characterisation of Fundicoccus ignavus gen. nov. sp. nov., a novel genus of the family Aerococcaceae from bulk tank milk.</title>
        <authorList>
            <person name="Siebert A."/>
            <person name="Huptas C."/>
            <person name="Wenning M."/>
            <person name="Scherer S."/>
            <person name="Doll E.V."/>
        </authorList>
    </citation>
    <scope>NUCLEOTIDE SEQUENCE [LARGE SCALE GENOMIC DNA]</scope>
    <source>
        <strain evidence="5 6">DSM 109652</strain>
    </source>
</reference>
<proteinExistence type="inferred from homology"/>
<evidence type="ECO:0000313" key="6">
    <source>
        <dbReference type="Proteomes" id="UP000440066"/>
    </source>
</evidence>
<comment type="similarity">
    <text evidence="1">Belongs to the BlaI transcriptional regulatory family.</text>
</comment>
<protein>
    <recommendedName>
        <fullName evidence="7">BlaI/MecI/CopY family transcriptional regulator</fullName>
    </recommendedName>
</protein>
<evidence type="ECO:0000256" key="3">
    <source>
        <dbReference type="ARBA" id="ARBA00023125"/>
    </source>
</evidence>
<gene>
    <name evidence="5" type="ORF">GF867_06125</name>
</gene>
<evidence type="ECO:0000256" key="2">
    <source>
        <dbReference type="ARBA" id="ARBA00023015"/>
    </source>
</evidence>
<sequence length="122" mass="14226">MLKNRISNRERDILSLMWEANEALTAKQICDLNEDLVMSTVQTTLRNLLKNKLIEVDEIVFSGKALSRCYLPTISQEEFIVKQFESIDLQKFMTAFLGQEQKISEEEINKIEELLEQARKSE</sequence>
<dbReference type="InterPro" id="IPR036390">
    <property type="entry name" value="WH_DNA-bd_sf"/>
</dbReference>
<dbReference type="InterPro" id="IPR036388">
    <property type="entry name" value="WH-like_DNA-bd_sf"/>
</dbReference>
<dbReference type="Proteomes" id="UP000440066">
    <property type="component" value="Unassembled WGS sequence"/>
</dbReference>
<evidence type="ECO:0000256" key="1">
    <source>
        <dbReference type="ARBA" id="ARBA00011046"/>
    </source>
</evidence>
<dbReference type="AlphaFoldDB" id="A0A844C7S4"/>
<evidence type="ECO:0008006" key="7">
    <source>
        <dbReference type="Google" id="ProtNLM"/>
    </source>
</evidence>
<dbReference type="GO" id="GO:0045892">
    <property type="term" value="P:negative regulation of DNA-templated transcription"/>
    <property type="evidence" value="ECO:0007669"/>
    <property type="project" value="InterPro"/>
</dbReference>
<dbReference type="EMBL" id="WJQT01000006">
    <property type="protein sequence ID" value="MRJ47136.1"/>
    <property type="molecule type" value="Genomic_DNA"/>
</dbReference>
<comment type="caution">
    <text evidence="5">The sequence shown here is derived from an EMBL/GenBank/DDBJ whole genome shotgun (WGS) entry which is preliminary data.</text>
</comment>
<keyword evidence="2" id="KW-0805">Transcription regulation</keyword>
<dbReference type="Gene3D" id="1.10.10.10">
    <property type="entry name" value="Winged helix-like DNA-binding domain superfamily/Winged helix DNA-binding domain"/>
    <property type="match status" value="1"/>
</dbReference>